<feature type="compositionally biased region" description="Basic and acidic residues" evidence="1">
    <location>
        <begin position="1"/>
        <end position="11"/>
    </location>
</feature>
<evidence type="ECO:0000256" key="1">
    <source>
        <dbReference type="SAM" id="MobiDB-lite"/>
    </source>
</evidence>
<sequence>MTTHANSEKSKGGGCLGRTGSRWADLLYSIGGKSAKSAMPVLLVEKCKNVMLPTIFVIFRAD</sequence>
<organism evidence="2 3">
    <name type="scientific">Janthinobacterium agaricidamnosum NBRC 102515 = DSM 9628</name>
    <dbReference type="NCBI Taxonomy" id="1349767"/>
    <lineage>
        <taxon>Bacteria</taxon>
        <taxon>Pseudomonadati</taxon>
        <taxon>Pseudomonadota</taxon>
        <taxon>Betaproteobacteria</taxon>
        <taxon>Burkholderiales</taxon>
        <taxon>Oxalobacteraceae</taxon>
        <taxon>Janthinobacterium</taxon>
    </lineage>
</organism>
<dbReference type="KEGG" id="jag:GJA_4748"/>
<dbReference type="Proteomes" id="UP000027604">
    <property type="component" value="Chromosome I"/>
</dbReference>
<proteinExistence type="predicted"/>
<evidence type="ECO:0000313" key="2">
    <source>
        <dbReference type="EMBL" id="CDG85352.1"/>
    </source>
</evidence>
<keyword evidence="3" id="KW-1185">Reference proteome</keyword>
<dbReference type="STRING" id="1349767.GJA_4748"/>
<gene>
    <name evidence="2" type="ORF">GJA_4748</name>
</gene>
<accession>W0VDG7</accession>
<evidence type="ECO:0000313" key="3">
    <source>
        <dbReference type="Proteomes" id="UP000027604"/>
    </source>
</evidence>
<protein>
    <submittedName>
        <fullName evidence="2">Uncharacterized protein</fullName>
    </submittedName>
</protein>
<dbReference type="AlphaFoldDB" id="W0VDG7"/>
<dbReference type="HOGENOM" id="CLU_2898168_0_0_4"/>
<name>W0VDG7_9BURK</name>
<feature type="region of interest" description="Disordered" evidence="1">
    <location>
        <begin position="1"/>
        <end position="20"/>
    </location>
</feature>
<reference evidence="2 3" key="1">
    <citation type="journal article" date="2015" name="Genome Announc.">
        <title>Genome Sequence of Mushroom Soft-Rot Pathogen Janthinobacterium agaricidamnosum.</title>
        <authorList>
            <person name="Graupner K."/>
            <person name="Lackner G."/>
            <person name="Hertweck C."/>
        </authorList>
    </citation>
    <scope>NUCLEOTIDE SEQUENCE [LARGE SCALE GENOMIC DNA]</scope>
    <source>
        <strain evidence="3">NBRC 102515 / DSM 9628</strain>
    </source>
</reference>
<dbReference type="PATRIC" id="fig|1349767.4.peg.1375"/>
<dbReference type="EMBL" id="HG322949">
    <property type="protein sequence ID" value="CDG85352.1"/>
    <property type="molecule type" value="Genomic_DNA"/>
</dbReference>